<comment type="caution">
    <text evidence="1">The sequence shown here is derived from an EMBL/GenBank/DDBJ whole genome shotgun (WGS) entry which is preliminary data.</text>
</comment>
<gene>
    <name evidence="1" type="ORF">M529_18200</name>
</gene>
<dbReference type="AlphaFoldDB" id="T0IPC5"/>
<protein>
    <submittedName>
        <fullName evidence="1">Uncharacterized protein</fullName>
    </submittedName>
</protein>
<reference evidence="1 2" key="1">
    <citation type="journal article" date="2013" name="Genome Announc.">
        <title>Draft Genome Sequence of Sphingobium ummariense Strain RL-3, a Hexachlorocyclohexane-Degrading Bacterium.</title>
        <authorList>
            <person name="Kohli P."/>
            <person name="Dua A."/>
            <person name="Sangwan N."/>
            <person name="Oldach P."/>
            <person name="Khurana J.P."/>
            <person name="Lal R."/>
        </authorList>
    </citation>
    <scope>NUCLEOTIDE SEQUENCE [LARGE SCALE GENOMIC DNA]</scope>
    <source>
        <strain evidence="1 2">RL-3</strain>
    </source>
</reference>
<dbReference type="Proteomes" id="UP000015523">
    <property type="component" value="Unassembled WGS sequence"/>
</dbReference>
<dbReference type="STRING" id="1346791.M529_18200"/>
<proteinExistence type="predicted"/>
<keyword evidence="2" id="KW-1185">Reference proteome</keyword>
<evidence type="ECO:0000313" key="2">
    <source>
        <dbReference type="Proteomes" id="UP000015523"/>
    </source>
</evidence>
<evidence type="ECO:0000313" key="1">
    <source>
        <dbReference type="EMBL" id="EQB30675.1"/>
    </source>
</evidence>
<sequence length="63" mass="7231">MSWRMERRHLDPNPVTLTLQDSHGDAWPLTLSADCLRFIGPYRRVEGFSVDAMLLFEGLRKAG</sequence>
<organism evidence="1 2">
    <name type="scientific">Sphingobium ummariense RL-3</name>
    <dbReference type="NCBI Taxonomy" id="1346791"/>
    <lineage>
        <taxon>Bacteria</taxon>
        <taxon>Pseudomonadati</taxon>
        <taxon>Pseudomonadota</taxon>
        <taxon>Alphaproteobacteria</taxon>
        <taxon>Sphingomonadales</taxon>
        <taxon>Sphingomonadaceae</taxon>
        <taxon>Sphingobium</taxon>
    </lineage>
</organism>
<accession>T0IPC5</accession>
<name>T0IPC5_9SPHN</name>
<dbReference type="EMBL" id="AUWY01000118">
    <property type="protein sequence ID" value="EQB30675.1"/>
    <property type="molecule type" value="Genomic_DNA"/>
</dbReference>
<dbReference type="PATRIC" id="fig|1346791.3.peg.3510"/>